<name>A0ABR2W3U3_9FUNG</name>
<gene>
    <name evidence="4" type="ORF">K7432_004948</name>
</gene>
<feature type="compositionally biased region" description="Polar residues" evidence="1">
    <location>
        <begin position="144"/>
        <end position="173"/>
    </location>
</feature>
<evidence type="ECO:0000313" key="5">
    <source>
        <dbReference type="Proteomes" id="UP001479436"/>
    </source>
</evidence>
<keyword evidence="2" id="KW-0812">Transmembrane</keyword>
<keyword evidence="2" id="KW-0472">Membrane</keyword>
<protein>
    <submittedName>
        <fullName evidence="4">Uncharacterized protein</fullName>
    </submittedName>
</protein>
<evidence type="ECO:0000313" key="4">
    <source>
        <dbReference type="EMBL" id="KAK9719227.1"/>
    </source>
</evidence>
<feature type="region of interest" description="Disordered" evidence="1">
    <location>
        <begin position="139"/>
        <end position="210"/>
    </location>
</feature>
<dbReference type="EMBL" id="JASJQH010007057">
    <property type="protein sequence ID" value="KAK9719227.1"/>
    <property type="molecule type" value="Genomic_DNA"/>
</dbReference>
<organism evidence="4 5">
    <name type="scientific">Basidiobolus ranarum</name>
    <dbReference type="NCBI Taxonomy" id="34480"/>
    <lineage>
        <taxon>Eukaryota</taxon>
        <taxon>Fungi</taxon>
        <taxon>Fungi incertae sedis</taxon>
        <taxon>Zoopagomycota</taxon>
        <taxon>Entomophthoromycotina</taxon>
        <taxon>Basidiobolomycetes</taxon>
        <taxon>Basidiobolales</taxon>
        <taxon>Basidiobolaceae</taxon>
        <taxon>Basidiobolus</taxon>
    </lineage>
</organism>
<feature type="chain" id="PRO_5046617180" evidence="3">
    <location>
        <begin position="21"/>
        <end position="210"/>
    </location>
</feature>
<accession>A0ABR2W3U3</accession>
<feature type="transmembrane region" description="Helical" evidence="2">
    <location>
        <begin position="67"/>
        <end position="89"/>
    </location>
</feature>
<sequence length="210" mass="24114">MNFSTLTLVAGWSFTQSVLCQKTNERTSLIPDSAKASIAIERPTSVPILNDPLYSETKSSHLSPLMIATYTISGLVFISLVVAIWYLFFHKRNESKEEKNRYSSYKKERKMEIEEYASPDMGQRLSRFIPAIATTFSKSRESHSFSPRRTPSTTQLLQSSDVETTITPSTETMENLPHFKEREWRRSEAKLSAENSTDTKSYSRNSYQVW</sequence>
<keyword evidence="5" id="KW-1185">Reference proteome</keyword>
<proteinExistence type="predicted"/>
<comment type="caution">
    <text evidence="4">The sequence shown here is derived from an EMBL/GenBank/DDBJ whole genome shotgun (WGS) entry which is preliminary data.</text>
</comment>
<feature type="compositionally biased region" description="Polar residues" evidence="1">
    <location>
        <begin position="193"/>
        <end position="210"/>
    </location>
</feature>
<evidence type="ECO:0000256" key="2">
    <source>
        <dbReference type="SAM" id="Phobius"/>
    </source>
</evidence>
<evidence type="ECO:0000256" key="3">
    <source>
        <dbReference type="SAM" id="SignalP"/>
    </source>
</evidence>
<keyword evidence="3" id="KW-0732">Signal</keyword>
<evidence type="ECO:0000256" key="1">
    <source>
        <dbReference type="SAM" id="MobiDB-lite"/>
    </source>
</evidence>
<feature type="signal peptide" evidence="3">
    <location>
        <begin position="1"/>
        <end position="20"/>
    </location>
</feature>
<reference evidence="4 5" key="1">
    <citation type="submission" date="2023-04" db="EMBL/GenBank/DDBJ databases">
        <title>Genome of Basidiobolus ranarum AG-B5.</title>
        <authorList>
            <person name="Stajich J.E."/>
            <person name="Carter-House D."/>
            <person name="Gryganskyi A."/>
        </authorList>
    </citation>
    <scope>NUCLEOTIDE SEQUENCE [LARGE SCALE GENOMIC DNA]</scope>
    <source>
        <strain evidence="4 5">AG-B5</strain>
    </source>
</reference>
<dbReference type="Proteomes" id="UP001479436">
    <property type="component" value="Unassembled WGS sequence"/>
</dbReference>
<keyword evidence="2" id="KW-1133">Transmembrane helix</keyword>
<feature type="compositionally biased region" description="Basic and acidic residues" evidence="1">
    <location>
        <begin position="177"/>
        <end position="191"/>
    </location>
</feature>